<proteinExistence type="predicted"/>
<comment type="caution">
    <text evidence="1">The sequence shown here is derived from an EMBL/GenBank/DDBJ whole genome shotgun (WGS) entry which is preliminary data.</text>
</comment>
<keyword evidence="2" id="KW-1185">Reference proteome</keyword>
<sequence length="73" mass="8895">MRRLPPVWNRHPWDWDCVWIPPHENTVCPHFGVGSYHELILKFLRLKPYRYMALDDLILREVKEAEMTPERVP</sequence>
<protein>
    <submittedName>
        <fullName evidence="1">Uncharacterized protein</fullName>
    </submittedName>
</protein>
<gene>
    <name evidence="1" type="ORF">Pcinc_040996</name>
</gene>
<accession>A0AAE1EIX3</accession>
<dbReference type="Proteomes" id="UP001286313">
    <property type="component" value="Unassembled WGS sequence"/>
</dbReference>
<organism evidence="1 2">
    <name type="scientific">Petrolisthes cinctipes</name>
    <name type="common">Flat porcelain crab</name>
    <dbReference type="NCBI Taxonomy" id="88211"/>
    <lineage>
        <taxon>Eukaryota</taxon>
        <taxon>Metazoa</taxon>
        <taxon>Ecdysozoa</taxon>
        <taxon>Arthropoda</taxon>
        <taxon>Crustacea</taxon>
        <taxon>Multicrustacea</taxon>
        <taxon>Malacostraca</taxon>
        <taxon>Eumalacostraca</taxon>
        <taxon>Eucarida</taxon>
        <taxon>Decapoda</taxon>
        <taxon>Pleocyemata</taxon>
        <taxon>Anomura</taxon>
        <taxon>Galatheoidea</taxon>
        <taxon>Porcellanidae</taxon>
        <taxon>Petrolisthes</taxon>
    </lineage>
</organism>
<dbReference type="EMBL" id="JAWQEG010007426">
    <property type="protein sequence ID" value="KAK3852420.1"/>
    <property type="molecule type" value="Genomic_DNA"/>
</dbReference>
<reference evidence="1" key="1">
    <citation type="submission" date="2023-10" db="EMBL/GenBank/DDBJ databases">
        <title>Genome assemblies of two species of porcelain crab, Petrolisthes cinctipes and Petrolisthes manimaculis (Anomura: Porcellanidae).</title>
        <authorList>
            <person name="Angst P."/>
        </authorList>
    </citation>
    <scope>NUCLEOTIDE SEQUENCE</scope>
    <source>
        <strain evidence="1">PB745_01</strain>
        <tissue evidence="1">Gill</tissue>
    </source>
</reference>
<name>A0AAE1EIX3_PETCI</name>
<evidence type="ECO:0000313" key="2">
    <source>
        <dbReference type="Proteomes" id="UP001286313"/>
    </source>
</evidence>
<evidence type="ECO:0000313" key="1">
    <source>
        <dbReference type="EMBL" id="KAK3852420.1"/>
    </source>
</evidence>
<dbReference type="AlphaFoldDB" id="A0AAE1EIX3"/>